<evidence type="ECO:0000256" key="5">
    <source>
        <dbReference type="ARBA" id="ARBA00023136"/>
    </source>
</evidence>
<sequence>MSEVSTNELLMDCLQLVGQIMIESGAEVYRVENTMYHIANSQNIPDIQTYVTSTGILLTVGKTQSTRITPIARRITDLEKVARVNAVSRKLSAKSITLTQAYDELLTIQKTNYFLPIYLQVLAACIASGSFLIMFGGIWQDFFAAFIAGGMGFLTYLIAHDLTRVRFFSEFTASLVVGLLAYLAVHLQLGSELDKIIIGSVMPLVPGLPITIAVRDLMSGHLVSGLAKGAETVLTAFAIGSGIAVVLSF</sequence>
<keyword evidence="3 7" id="KW-0812">Transmembrane</keyword>
<dbReference type="Proteomes" id="UP000616608">
    <property type="component" value="Unassembled WGS sequence"/>
</dbReference>
<feature type="transmembrane region" description="Helical" evidence="7">
    <location>
        <begin position="226"/>
        <end position="247"/>
    </location>
</feature>
<dbReference type="GO" id="GO:0015744">
    <property type="term" value="P:succinate transport"/>
    <property type="evidence" value="ECO:0007669"/>
    <property type="project" value="TreeGrafter"/>
</dbReference>
<reference evidence="9" key="2">
    <citation type="submission" date="2020-09" db="EMBL/GenBank/DDBJ databases">
        <authorList>
            <person name="Sun Q."/>
            <person name="Zhou Y."/>
        </authorList>
    </citation>
    <scope>NUCLEOTIDE SEQUENCE</scope>
    <source>
        <strain evidence="9">CGMCC 1.15760</strain>
    </source>
</reference>
<dbReference type="PANTHER" id="PTHR34390:SF2">
    <property type="entry name" value="SUCCINATE TRANSPORTER SUBUNIT YJJP-RELATED"/>
    <property type="match status" value="1"/>
</dbReference>
<evidence type="ECO:0000256" key="1">
    <source>
        <dbReference type="ARBA" id="ARBA00004651"/>
    </source>
</evidence>
<organism evidence="9 10">
    <name type="scientific">Lysinibacillus alkalisoli</name>
    <dbReference type="NCBI Taxonomy" id="1911548"/>
    <lineage>
        <taxon>Bacteria</taxon>
        <taxon>Bacillati</taxon>
        <taxon>Bacillota</taxon>
        <taxon>Bacilli</taxon>
        <taxon>Bacillales</taxon>
        <taxon>Bacillaceae</taxon>
        <taxon>Lysinibacillus</taxon>
    </lineage>
</organism>
<dbReference type="Pfam" id="PF06738">
    <property type="entry name" value="ThrE"/>
    <property type="match status" value="1"/>
</dbReference>
<evidence type="ECO:0000256" key="7">
    <source>
        <dbReference type="SAM" id="Phobius"/>
    </source>
</evidence>
<keyword evidence="2" id="KW-1003">Cell membrane</keyword>
<evidence type="ECO:0000256" key="3">
    <source>
        <dbReference type="ARBA" id="ARBA00022692"/>
    </source>
</evidence>
<dbReference type="EMBL" id="BMJT01000001">
    <property type="protein sequence ID" value="GGG11187.1"/>
    <property type="molecule type" value="Genomic_DNA"/>
</dbReference>
<dbReference type="GO" id="GO:0022857">
    <property type="term" value="F:transmembrane transporter activity"/>
    <property type="evidence" value="ECO:0007669"/>
    <property type="project" value="InterPro"/>
</dbReference>
<evidence type="ECO:0000259" key="8">
    <source>
        <dbReference type="Pfam" id="PF06738"/>
    </source>
</evidence>
<keyword evidence="4 7" id="KW-1133">Transmembrane helix</keyword>
<dbReference type="AlphaFoldDB" id="A0A917FUZ3"/>
<dbReference type="PANTHER" id="PTHR34390">
    <property type="entry name" value="UPF0442 PROTEIN YJJB-RELATED"/>
    <property type="match status" value="1"/>
</dbReference>
<dbReference type="GO" id="GO:0005886">
    <property type="term" value="C:plasma membrane"/>
    <property type="evidence" value="ECO:0007669"/>
    <property type="project" value="UniProtKB-SubCell"/>
</dbReference>
<dbReference type="InterPro" id="IPR010619">
    <property type="entry name" value="ThrE-like_N"/>
</dbReference>
<evidence type="ECO:0000256" key="2">
    <source>
        <dbReference type="ARBA" id="ARBA00022475"/>
    </source>
</evidence>
<feature type="transmembrane region" description="Helical" evidence="7">
    <location>
        <begin position="142"/>
        <end position="159"/>
    </location>
</feature>
<comment type="subcellular location">
    <subcellularLocation>
        <location evidence="1">Cell membrane</location>
        <topology evidence="1">Multi-pass membrane protein</topology>
    </subcellularLocation>
</comment>
<proteinExistence type="inferred from homology"/>
<evidence type="ECO:0000313" key="10">
    <source>
        <dbReference type="Proteomes" id="UP000616608"/>
    </source>
</evidence>
<feature type="transmembrane region" description="Helical" evidence="7">
    <location>
        <begin position="196"/>
        <end position="214"/>
    </location>
</feature>
<keyword evidence="10" id="KW-1185">Reference proteome</keyword>
<gene>
    <name evidence="9" type="ORF">GCM10007425_01910</name>
</gene>
<evidence type="ECO:0000256" key="4">
    <source>
        <dbReference type="ARBA" id="ARBA00022989"/>
    </source>
</evidence>
<name>A0A917FUZ3_9BACI</name>
<dbReference type="InterPro" id="IPR050539">
    <property type="entry name" value="ThrE_Dicarb/AminoAcid_Exp"/>
</dbReference>
<feature type="transmembrane region" description="Helical" evidence="7">
    <location>
        <begin position="113"/>
        <end position="136"/>
    </location>
</feature>
<comment type="similarity">
    <text evidence="6">Belongs to the ThrE exporter (TC 2.A.79) family.</text>
</comment>
<keyword evidence="5 7" id="KW-0472">Membrane</keyword>
<accession>A0A917FUZ3</accession>
<feature type="domain" description="Threonine/serine exporter-like N-terminal" evidence="8">
    <location>
        <begin position="16"/>
        <end position="249"/>
    </location>
</feature>
<evidence type="ECO:0000256" key="6">
    <source>
        <dbReference type="ARBA" id="ARBA00034125"/>
    </source>
</evidence>
<comment type="caution">
    <text evidence="9">The sequence shown here is derived from an EMBL/GenBank/DDBJ whole genome shotgun (WGS) entry which is preliminary data.</text>
</comment>
<evidence type="ECO:0000313" key="9">
    <source>
        <dbReference type="EMBL" id="GGG11187.1"/>
    </source>
</evidence>
<reference evidence="9" key="1">
    <citation type="journal article" date="2014" name="Int. J. Syst. Evol. Microbiol.">
        <title>Complete genome sequence of Corynebacterium casei LMG S-19264T (=DSM 44701T), isolated from a smear-ripened cheese.</title>
        <authorList>
            <consortium name="US DOE Joint Genome Institute (JGI-PGF)"/>
            <person name="Walter F."/>
            <person name="Albersmeier A."/>
            <person name="Kalinowski J."/>
            <person name="Ruckert C."/>
        </authorList>
    </citation>
    <scope>NUCLEOTIDE SEQUENCE</scope>
    <source>
        <strain evidence="9">CGMCC 1.15760</strain>
    </source>
</reference>
<protein>
    <submittedName>
        <fullName evidence="9">Membrane protein</fullName>
    </submittedName>
</protein>
<feature type="transmembrane region" description="Helical" evidence="7">
    <location>
        <begin position="171"/>
        <end position="190"/>
    </location>
</feature>